<evidence type="ECO:0000256" key="6">
    <source>
        <dbReference type="ARBA" id="ARBA00023136"/>
    </source>
</evidence>
<evidence type="ECO:0000313" key="10">
    <source>
        <dbReference type="EMBL" id="MDQ0257699.1"/>
    </source>
</evidence>
<protein>
    <submittedName>
        <fullName evidence="10">Uncharacterized membrane protein YcaP (DUF421 family)</fullName>
    </submittedName>
</protein>
<dbReference type="PANTHER" id="PTHR34582:SF5">
    <property type="entry name" value="UPF0702 TRANSMEMBRANE PROTEIN YETF"/>
    <property type="match status" value="1"/>
</dbReference>
<evidence type="ECO:0000256" key="4">
    <source>
        <dbReference type="ARBA" id="ARBA00022692"/>
    </source>
</evidence>
<keyword evidence="6 7" id="KW-0472">Membrane</keyword>
<name>A0ABU0A2I0_9BACI</name>
<sequence>MGEVKTMNTNFTALTIELVVGFIALLLLTKITGKTQITQLTPFDFISALIIGELVGNAMYNIEIGVNYVLYAIFLWGSLTYLVEWITLKWKKTRGLIEGVPSIVVHRGIIDRKQLKKNRLDLNQLQHLLRDKGVFSMQEVEYAILESNGKVNVLKKFPYQEATKNDIQIKGPSTSLPIAVISDGEWIDENVRQTKYSKQYYIEVLQKHGLNVSHIIFGEWIENQPLYIQINHHPFVKKIEL</sequence>
<accession>A0ABU0A2I0</accession>
<feature type="transmembrane region" description="Helical" evidence="7">
    <location>
        <begin position="68"/>
        <end position="88"/>
    </location>
</feature>
<feature type="domain" description="YetF C-terminal" evidence="8">
    <location>
        <begin position="89"/>
        <end position="220"/>
    </location>
</feature>
<keyword evidence="3" id="KW-1003">Cell membrane</keyword>
<dbReference type="InterPro" id="IPR023090">
    <property type="entry name" value="UPF0702_alpha/beta_dom_sf"/>
</dbReference>
<evidence type="ECO:0000256" key="1">
    <source>
        <dbReference type="ARBA" id="ARBA00004651"/>
    </source>
</evidence>
<gene>
    <name evidence="10" type="ORF">J2S74_005161</name>
</gene>
<evidence type="ECO:0000256" key="5">
    <source>
        <dbReference type="ARBA" id="ARBA00022989"/>
    </source>
</evidence>
<dbReference type="InterPro" id="IPR007353">
    <property type="entry name" value="DUF421"/>
</dbReference>
<keyword evidence="4 7" id="KW-0812">Transmembrane</keyword>
<evidence type="ECO:0000256" key="3">
    <source>
        <dbReference type="ARBA" id="ARBA00022475"/>
    </source>
</evidence>
<keyword evidence="11" id="KW-1185">Reference proteome</keyword>
<evidence type="ECO:0000256" key="7">
    <source>
        <dbReference type="SAM" id="Phobius"/>
    </source>
</evidence>
<organism evidence="10 11">
    <name type="scientific">Evansella vedderi</name>
    <dbReference type="NCBI Taxonomy" id="38282"/>
    <lineage>
        <taxon>Bacteria</taxon>
        <taxon>Bacillati</taxon>
        <taxon>Bacillota</taxon>
        <taxon>Bacilli</taxon>
        <taxon>Bacillales</taxon>
        <taxon>Bacillaceae</taxon>
        <taxon>Evansella</taxon>
    </lineage>
</organism>
<dbReference type="PANTHER" id="PTHR34582">
    <property type="entry name" value="UPF0702 TRANSMEMBRANE PROTEIN YCAP"/>
    <property type="match status" value="1"/>
</dbReference>
<feature type="domain" description="YetF-like N-terminal transmembrane" evidence="9">
    <location>
        <begin position="13"/>
        <end position="86"/>
    </location>
</feature>
<dbReference type="InterPro" id="IPR048454">
    <property type="entry name" value="YetF_N"/>
</dbReference>
<dbReference type="Proteomes" id="UP001230005">
    <property type="component" value="Unassembled WGS sequence"/>
</dbReference>
<dbReference type="Pfam" id="PF20730">
    <property type="entry name" value="YetF_N"/>
    <property type="match status" value="1"/>
</dbReference>
<comment type="caution">
    <text evidence="10">The sequence shown here is derived from an EMBL/GenBank/DDBJ whole genome shotgun (WGS) entry which is preliminary data.</text>
</comment>
<evidence type="ECO:0000259" key="9">
    <source>
        <dbReference type="Pfam" id="PF20730"/>
    </source>
</evidence>
<comment type="subcellular location">
    <subcellularLocation>
        <location evidence="1">Cell membrane</location>
        <topology evidence="1">Multi-pass membrane protein</topology>
    </subcellularLocation>
</comment>
<evidence type="ECO:0000313" key="11">
    <source>
        <dbReference type="Proteomes" id="UP001230005"/>
    </source>
</evidence>
<keyword evidence="5 7" id="KW-1133">Transmembrane helix</keyword>
<evidence type="ECO:0000259" key="8">
    <source>
        <dbReference type="Pfam" id="PF04239"/>
    </source>
</evidence>
<reference evidence="10 11" key="1">
    <citation type="submission" date="2023-07" db="EMBL/GenBank/DDBJ databases">
        <title>Genomic Encyclopedia of Type Strains, Phase IV (KMG-IV): sequencing the most valuable type-strain genomes for metagenomic binning, comparative biology and taxonomic classification.</title>
        <authorList>
            <person name="Goeker M."/>
        </authorList>
    </citation>
    <scope>NUCLEOTIDE SEQUENCE [LARGE SCALE GENOMIC DNA]</scope>
    <source>
        <strain evidence="10 11">DSM 9768</strain>
    </source>
</reference>
<proteinExistence type="inferred from homology"/>
<evidence type="ECO:0000256" key="2">
    <source>
        <dbReference type="ARBA" id="ARBA00006448"/>
    </source>
</evidence>
<comment type="similarity">
    <text evidence="2">Belongs to the UPF0702 family.</text>
</comment>
<feature type="transmembrane region" description="Helical" evidence="7">
    <location>
        <begin position="12"/>
        <end position="31"/>
    </location>
</feature>
<dbReference type="Pfam" id="PF04239">
    <property type="entry name" value="DUF421"/>
    <property type="match status" value="1"/>
</dbReference>
<dbReference type="Gene3D" id="3.30.240.20">
    <property type="entry name" value="bsu07140 like domains"/>
    <property type="match status" value="2"/>
</dbReference>
<dbReference type="EMBL" id="JAUSUG010000032">
    <property type="protein sequence ID" value="MDQ0257699.1"/>
    <property type="molecule type" value="Genomic_DNA"/>
</dbReference>